<evidence type="ECO:0000313" key="3">
    <source>
        <dbReference type="Proteomes" id="UP000265520"/>
    </source>
</evidence>
<dbReference type="InterPro" id="IPR002156">
    <property type="entry name" value="RNaseH_domain"/>
</dbReference>
<dbReference type="PANTHER" id="PTHR47723">
    <property type="entry name" value="OS05G0353850 PROTEIN"/>
    <property type="match status" value="1"/>
</dbReference>
<dbReference type="Gene3D" id="3.30.420.10">
    <property type="entry name" value="Ribonuclease H-like superfamily/Ribonuclease H"/>
    <property type="match status" value="1"/>
</dbReference>
<name>A0A392P093_9FABA</name>
<dbReference type="EMBL" id="LXQA010058699">
    <property type="protein sequence ID" value="MCI05447.1"/>
    <property type="molecule type" value="Genomic_DNA"/>
</dbReference>
<feature type="domain" description="RNase H type-1" evidence="1">
    <location>
        <begin position="32"/>
        <end position="106"/>
    </location>
</feature>
<dbReference type="InterPro" id="IPR044730">
    <property type="entry name" value="RNase_H-like_dom_plant"/>
</dbReference>
<dbReference type="GO" id="GO:0004523">
    <property type="term" value="F:RNA-DNA hybrid ribonuclease activity"/>
    <property type="evidence" value="ECO:0007669"/>
    <property type="project" value="InterPro"/>
</dbReference>
<protein>
    <submittedName>
        <fullName evidence="2">Ribonuclease H protein</fullName>
    </submittedName>
</protein>
<dbReference type="SUPFAM" id="SSF53098">
    <property type="entry name" value="Ribonuclease H-like"/>
    <property type="match status" value="1"/>
</dbReference>
<dbReference type="InterPro" id="IPR012337">
    <property type="entry name" value="RNaseH-like_sf"/>
</dbReference>
<dbReference type="AlphaFoldDB" id="A0A392P093"/>
<evidence type="ECO:0000313" key="2">
    <source>
        <dbReference type="EMBL" id="MCI05447.1"/>
    </source>
</evidence>
<comment type="caution">
    <text evidence="2">The sequence shown here is derived from an EMBL/GenBank/DDBJ whole genome shotgun (WGS) entry which is preliminary data.</text>
</comment>
<dbReference type="CDD" id="cd06222">
    <property type="entry name" value="RNase_H_like"/>
    <property type="match status" value="1"/>
</dbReference>
<keyword evidence="3" id="KW-1185">Reference proteome</keyword>
<dbReference type="InterPro" id="IPR053151">
    <property type="entry name" value="RNase_H-like"/>
</dbReference>
<organism evidence="2 3">
    <name type="scientific">Trifolium medium</name>
    <dbReference type="NCBI Taxonomy" id="97028"/>
    <lineage>
        <taxon>Eukaryota</taxon>
        <taxon>Viridiplantae</taxon>
        <taxon>Streptophyta</taxon>
        <taxon>Embryophyta</taxon>
        <taxon>Tracheophyta</taxon>
        <taxon>Spermatophyta</taxon>
        <taxon>Magnoliopsida</taxon>
        <taxon>eudicotyledons</taxon>
        <taxon>Gunneridae</taxon>
        <taxon>Pentapetalae</taxon>
        <taxon>rosids</taxon>
        <taxon>fabids</taxon>
        <taxon>Fabales</taxon>
        <taxon>Fabaceae</taxon>
        <taxon>Papilionoideae</taxon>
        <taxon>50 kb inversion clade</taxon>
        <taxon>NPAAA clade</taxon>
        <taxon>Hologalegina</taxon>
        <taxon>IRL clade</taxon>
        <taxon>Trifolieae</taxon>
        <taxon>Trifolium</taxon>
    </lineage>
</organism>
<evidence type="ECO:0000259" key="1">
    <source>
        <dbReference type="Pfam" id="PF13456"/>
    </source>
</evidence>
<accession>A0A392P093</accession>
<dbReference type="Pfam" id="PF13456">
    <property type="entry name" value="RVT_3"/>
    <property type="match status" value="1"/>
</dbReference>
<dbReference type="GO" id="GO:0003676">
    <property type="term" value="F:nucleic acid binding"/>
    <property type="evidence" value="ECO:0007669"/>
    <property type="project" value="InterPro"/>
</dbReference>
<sequence length="119" mass="13252">MKDEQFVHPISRTQIMIGWTAPKEGWVKINTGGARKEDGYAGCSGLIRGCDKEWLGGFSKQLVQCLAYVAELWGIFEGLKLARRLGFHKVEVCFDSRVVYNNIINGMNGNVVTPCLVCL</sequence>
<proteinExistence type="predicted"/>
<reference evidence="2 3" key="1">
    <citation type="journal article" date="2018" name="Front. Plant Sci.">
        <title>Red Clover (Trifolium pratense) and Zigzag Clover (T. medium) - A Picture of Genomic Similarities and Differences.</title>
        <authorList>
            <person name="Dluhosova J."/>
            <person name="Istvanek J."/>
            <person name="Nedelnik J."/>
            <person name="Repkova J."/>
        </authorList>
    </citation>
    <scope>NUCLEOTIDE SEQUENCE [LARGE SCALE GENOMIC DNA]</scope>
    <source>
        <strain evidence="3">cv. 10/8</strain>
        <tissue evidence="2">Leaf</tissue>
    </source>
</reference>
<dbReference type="PANTHER" id="PTHR47723:SF13">
    <property type="entry name" value="PUTATIVE-RELATED"/>
    <property type="match status" value="1"/>
</dbReference>
<dbReference type="Proteomes" id="UP000265520">
    <property type="component" value="Unassembled WGS sequence"/>
</dbReference>
<dbReference type="InterPro" id="IPR036397">
    <property type="entry name" value="RNaseH_sf"/>
</dbReference>